<feature type="compositionally biased region" description="Basic and acidic residues" evidence="1">
    <location>
        <begin position="50"/>
        <end position="98"/>
    </location>
</feature>
<comment type="caution">
    <text evidence="2">The sequence shown here is derived from an EMBL/GenBank/DDBJ whole genome shotgun (WGS) entry which is preliminary data.</text>
</comment>
<sequence length="98" mass="11290">MGGNDGNDDDFHSTRWLKLETHQLRVVLSGFFHGAGEGGINLVVPSKSRGGRERGNEGRREGEKERKKEREGEQEGMKERGGERNWREREREGGRRRE</sequence>
<gene>
    <name evidence="2" type="primary">IK</name>
    <name evidence="2" type="ORF">L345_14789</name>
</gene>
<dbReference type="AlphaFoldDB" id="V8NB63"/>
<keyword evidence="3" id="KW-1185">Reference proteome</keyword>
<feature type="non-terminal residue" evidence="2">
    <location>
        <position position="1"/>
    </location>
</feature>
<accession>V8NB63</accession>
<evidence type="ECO:0000313" key="3">
    <source>
        <dbReference type="Proteomes" id="UP000018936"/>
    </source>
</evidence>
<dbReference type="Proteomes" id="UP000018936">
    <property type="component" value="Unassembled WGS sequence"/>
</dbReference>
<protein>
    <submittedName>
        <fullName evidence="2">Protein Red</fullName>
    </submittedName>
</protein>
<evidence type="ECO:0000256" key="1">
    <source>
        <dbReference type="SAM" id="MobiDB-lite"/>
    </source>
</evidence>
<proteinExistence type="predicted"/>
<dbReference type="EMBL" id="AZIM01005545">
    <property type="protein sequence ID" value="ETE59484.1"/>
    <property type="molecule type" value="Genomic_DNA"/>
</dbReference>
<organism evidence="2 3">
    <name type="scientific">Ophiophagus hannah</name>
    <name type="common">King cobra</name>
    <name type="synonym">Naja hannah</name>
    <dbReference type="NCBI Taxonomy" id="8665"/>
    <lineage>
        <taxon>Eukaryota</taxon>
        <taxon>Metazoa</taxon>
        <taxon>Chordata</taxon>
        <taxon>Craniata</taxon>
        <taxon>Vertebrata</taxon>
        <taxon>Euteleostomi</taxon>
        <taxon>Lepidosauria</taxon>
        <taxon>Squamata</taxon>
        <taxon>Bifurcata</taxon>
        <taxon>Unidentata</taxon>
        <taxon>Episquamata</taxon>
        <taxon>Toxicofera</taxon>
        <taxon>Serpentes</taxon>
        <taxon>Colubroidea</taxon>
        <taxon>Elapidae</taxon>
        <taxon>Elapinae</taxon>
        <taxon>Ophiophagus</taxon>
    </lineage>
</organism>
<reference evidence="2 3" key="1">
    <citation type="journal article" date="2013" name="Proc. Natl. Acad. Sci. U.S.A.">
        <title>The king cobra genome reveals dynamic gene evolution and adaptation in the snake venom system.</title>
        <authorList>
            <person name="Vonk F.J."/>
            <person name="Casewell N.R."/>
            <person name="Henkel C.V."/>
            <person name="Heimberg A.M."/>
            <person name="Jansen H.J."/>
            <person name="McCleary R.J."/>
            <person name="Kerkkamp H.M."/>
            <person name="Vos R.A."/>
            <person name="Guerreiro I."/>
            <person name="Calvete J.J."/>
            <person name="Wuster W."/>
            <person name="Woods A.E."/>
            <person name="Logan J.M."/>
            <person name="Harrison R.A."/>
            <person name="Castoe T.A."/>
            <person name="de Koning A.P."/>
            <person name="Pollock D.D."/>
            <person name="Yandell M."/>
            <person name="Calderon D."/>
            <person name="Renjifo C."/>
            <person name="Currier R.B."/>
            <person name="Salgado D."/>
            <person name="Pla D."/>
            <person name="Sanz L."/>
            <person name="Hyder A.S."/>
            <person name="Ribeiro J.M."/>
            <person name="Arntzen J.W."/>
            <person name="van den Thillart G.E."/>
            <person name="Boetzer M."/>
            <person name="Pirovano W."/>
            <person name="Dirks R.P."/>
            <person name="Spaink H.P."/>
            <person name="Duboule D."/>
            <person name="McGlinn E."/>
            <person name="Kini R.M."/>
            <person name="Richardson M.K."/>
        </authorList>
    </citation>
    <scope>NUCLEOTIDE SEQUENCE</scope>
    <source>
        <tissue evidence="2">Blood</tissue>
    </source>
</reference>
<evidence type="ECO:0000313" key="2">
    <source>
        <dbReference type="EMBL" id="ETE59484.1"/>
    </source>
</evidence>
<feature type="region of interest" description="Disordered" evidence="1">
    <location>
        <begin position="33"/>
        <end position="98"/>
    </location>
</feature>
<name>V8NB63_OPHHA</name>